<accession>A0A067BQ75</accession>
<feature type="chain" id="PRO_5001633593" evidence="1">
    <location>
        <begin position="21"/>
        <end position="244"/>
    </location>
</feature>
<keyword evidence="3" id="KW-1185">Reference proteome</keyword>
<dbReference type="VEuPathDB" id="FungiDB:SPRG_12991"/>
<keyword evidence="1" id="KW-0732">Signal</keyword>
<evidence type="ECO:0000313" key="2">
    <source>
        <dbReference type="EMBL" id="KDO20634.1"/>
    </source>
</evidence>
<dbReference type="Proteomes" id="UP000030745">
    <property type="component" value="Unassembled WGS sequence"/>
</dbReference>
<evidence type="ECO:0000256" key="1">
    <source>
        <dbReference type="SAM" id="SignalP"/>
    </source>
</evidence>
<gene>
    <name evidence="2" type="ORF">SPRG_12991</name>
</gene>
<dbReference type="RefSeq" id="XP_012208688.1">
    <property type="nucleotide sequence ID" value="XM_012353298.1"/>
</dbReference>
<organism evidence="2 3">
    <name type="scientific">Saprolegnia parasitica (strain CBS 223.65)</name>
    <dbReference type="NCBI Taxonomy" id="695850"/>
    <lineage>
        <taxon>Eukaryota</taxon>
        <taxon>Sar</taxon>
        <taxon>Stramenopiles</taxon>
        <taxon>Oomycota</taxon>
        <taxon>Saprolegniomycetes</taxon>
        <taxon>Saprolegniales</taxon>
        <taxon>Saprolegniaceae</taxon>
        <taxon>Saprolegnia</taxon>
    </lineage>
</organism>
<name>A0A067BQ75_SAPPC</name>
<protein>
    <submittedName>
        <fullName evidence="2">Uncharacterized protein</fullName>
    </submittedName>
</protein>
<dbReference type="KEGG" id="spar:SPRG_12991"/>
<dbReference type="GeneID" id="24134902"/>
<dbReference type="AlphaFoldDB" id="A0A067BQ75"/>
<sequence length="244" mass="26725">MFRLILDALGLYAAWHPSNGDSSSDIGTRTYDVPAPPPPFPSEVHATFLETFDGSDVPDSRGAWFYQYHAASGDTNWRVEHDAPQADPFCRCAQPNTTDACTLYYTQESLFVHFPSQVGACCRLCDAKTPGCGMLSPTWLSASATLTGVDELDGRLCYQFCTPPYVPDALHVFQRSNDRTGTVTECMSYDDYGLPCRFTETTSGNVHNLTFTSWTVTKQPPSTFALPSLSCATSCASLFPTCDV</sequence>
<reference evidence="2 3" key="1">
    <citation type="journal article" date="2013" name="PLoS Genet.">
        <title>Distinctive expansion of potential virulence genes in the genome of the oomycete fish pathogen Saprolegnia parasitica.</title>
        <authorList>
            <person name="Jiang R.H."/>
            <person name="de Bruijn I."/>
            <person name="Haas B.J."/>
            <person name="Belmonte R."/>
            <person name="Lobach L."/>
            <person name="Christie J."/>
            <person name="van den Ackerveken G."/>
            <person name="Bottin A."/>
            <person name="Bulone V."/>
            <person name="Diaz-Moreno S.M."/>
            <person name="Dumas B."/>
            <person name="Fan L."/>
            <person name="Gaulin E."/>
            <person name="Govers F."/>
            <person name="Grenville-Briggs L.J."/>
            <person name="Horner N.R."/>
            <person name="Levin J.Z."/>
            <person name="Mammella M."/>
            <person name="Meijer H.J."/>
            <person name="Morris P."/>
            <person name="Nusbaum C."/>
            <person name="Oome S."/>
            <person name="Phillips A.J."/>
            <person name="van Rooyen D."/>
            <person name="Rzeszutek E."/>
            <person name="Saraiva M."/>
            <person name="Secombes C.J."/>
            <person name="Seidl M.F."/>
            <person name="Snel B."/>
            <person name="Stassen J.H."/>
            <person name="Sykes S."/>
            <person name="Tripathy S."/>
            <person name="van den Berg H."/>
            <person name="Vega-Arreguin J.C."/>
            <person name="Wawra S."/>
            <person name="Young S.K."/>
            <person name="Zeng Q."/>
            <person name="Dieguez-Uribeondo J."/>
            <person name="Russ C."/>
            <person name="Tyler B.M."/>
            <person name="van West P."/>
        </authorList>
    </citation>
    <scope>NUCLEOTIDE SEQUENCE [LARGE SCALE GENOMIC DNA]</scope>
    <source>
        <strain evidence="2 3">CBS 223.65</strain>
    </source>
</reference>
<evidence type="ECO:0000313" key="3">
    <source>
        <dbReference type="Proteomes" id="UP000030745"/>
    </source>
</evidence>
<dbReference type="EMBL" id="KK583307">
    <property type="protein sequence ID" value="KDO20634.1"/>
    <property type="molecule type" value="Genomic_DNA"/>
</dbReference>
<proteinExistence type="predicted"/>
<dbReference type="OrthoDB" id="406551at2759"/>
<feature type="signal peptide" evidence="1">
    <location>
        <begin position="1"/>
        <end position="20"/>
    </location>
</feature>